<protein>
    <recommendedName>
        <fullName evidence="12">Rad21/Rec8-like protein N-terminal domain-containing protein</fullName>
    </recommendedName>
</protein>
<evidence type="ECO:0000256" key="5">
    <source>
        <dbReference type="ARBA" id="ARBA00023242"/>
    </source>
</evidence>
<dbReference type="GO" id="GO:0007062">
    <property type="term" value="P:sister chromatid cohesion"/>
    <property type="evidence" value="ECO:0007669"/>
    <property type="project" value="InterPro"/>
</dbReference>
<feature type="domain" description="Rad21/Rec8-like protein C-terminal eukaryotic" evidence="8">
    <location>
        <begin position="573"/>
        <end position="623"/>
    </location>
</feature>
<evidence type="ECO:0000256" key="2">
    <source>
        <dbReference type="ARBA" id="ARBA00009870"/>
    </source>
</evidence>
<comment type="similarity">
    <text evidence="2">Belongs to the rad21 family.</text>
</comment>
<dbReference type="GO" id="GO:0007059">
    <property type="term" value="P:chromosome segregation"/>
    <property type="evidence" value="ECO:0007669"/>
    <property type="project" value="UniProtKB-KW"/>
</dbReference>
<reference evidence="11" key="1">
    <citation type="journal article" date="2017" name="Nat. Commun.">
        <title>The asparagus genome sheds light on the origin and evolution of a young Y chromosome.</title>
        <authorList>
            <person name="Harkess A."/>
            <person name="Zhou J."/>
            <person name="Xu C."/>
            <person name="Bowers J.E."/>
            <person name="Van der Hulst R."/>
            <person name="Ayyampalayam S."/>
            <person name="Mercati F."/>
            <person name="Riccardi P."/>
            <person name="McKain M.R."/>
            <person name="Kakrana A."/>
            <person name="Tang H."/>
            <person name="Ray J."/>
            <person name="Groenendijk J."/>
            <person name="Arikit S."/>
            <person name="Mathioni S.M."/>
            <person name="Nakano M."/>
            <person name="Shan H."/>
            <person name="Telgmann-Rauber A."/>
            <person name="Kanno A."/>
            <person name="Yue Z."/>
            <person name="Chen H."/>
            <person name="Li W."/>
            <person name="Chen Y."/>
            <person name="Xu X."/>
            <person name="Zhang Y."/>
            <person name="Luo S."/>
            <person name="Chen H."/>
            <person name="Gao J."/>
            <person name="Mao Z."/>
            <person name="Pires J.C."/>
            <person name="Luo M."/>
            <person name="Kudrna D."/>
            <person name="Wing R.A."/>
            <person name="Meyers B.C."/>
            <person name="Yi K."/>
            <person name="Kong H."/>
            <person name="Lavrijsen P."/>
            <person name="Sunseri F."/>
            <person name="Falavigna A."/>
            <person name="Ye Y."/>
            <person name="Leebens-Mack J.H."/>
            <person name="Chen G."/>
        </authorList>
    </citation>
    <scope>NUCLEOTIDE SEQUENCE [LARGE SCALE GENOMIC DNA]</scope>
    <source>
        <strain evidence="11">cv. DH0086</strain>
    </source>
</reference>
<dbReference type="PANTHER" id="PTHR12585">
    <property type="entry name" value="SCC1 / RAD21 FAMILY MEMBER"/>
    <property type="match status" value="1"/>
</dbReference>
<dbReference type="GO" id="GO:1990414">
    <property type="term" value="P:replication-born double-strand break repair via sister chromatid exchange"/>
    <property type="evidence" value="ECO:0007669"/>
    <property type="project" value="TreeGrafter"/>
</dbReference>
<dbReference type="SUPFAM" id="SSF46785">
    <property type="entry name" value="Winged helix' DNA-binding domain"/>
    <property type="match status" value="1"/>
</dbReference>
<comment type="subcellular location">
    <subcellularLocation>
        <location evidence="1">Nucleus</location>
    </subcellularLocation>
</comment>
<evidence type="ECO:0000259" key="9">
    <source>
        <dbReference type="Pfam" id="PF04825"/>
    </source>
</evidence>
<evidence type="ECO:0000313" key="11">
    <source>
        <dbReference type="Proteomes" id="UP000243459"/>
    </source>
</evidence>
<keyword evidence="5" id="KW-0539">Nucleus</keyword>
<evidence type="ECO:0000313" key="10">
    <source>
        <dbReference type="EMBL" id="ONK70490.1"/>
    </source>
</evidence>
<comment type="subunit">
    <text evidence="6">Component of the cohesin complex.</text>
</comment>
<keyword evidence="11" id="KW-1185">Reference proteome</keyword>
<dbReference type="InterPro" id="IPR023093">
    <property type="entry name" value="ScpA-like_C"/>
</dbReference>
<dbReference type="CDD" id="cd21793">
    <property type="entry name" value="Rad21_Rec8_M_AtSYN1-like"/>
    <property type="match status" value="1"/>
</dbReference>
<keyword evidence="3" id="KW-0132">Cell division</keyword>
<dbReference type="Proteomes" id="UP000243459">
    <property type="component" value="Chromosome 5"/>
</dbReference>
<evidence type="ECO:0000256" key="3">
    <source>
        <dbReference type="ARBA" id="ARBA00022776"/>
    </source>
</evidence>
<dbReference type="AlphaFoldDB" id="A0A5P1F235"/>
<evidence type="ECO:0000256" key="4">
    <source>
        <dbReference type="ARBA" id="ARBA00022829"/>
    </source>
</evidence>
<dbReference type="Gramene" id="ONK70490">
    <property type="protein sequence ID" value="ONK70490"/>
    <property type="gene ID" value="A4U43_C05F34250"/>
</dbReference>
<feature type="domain" description="Rad21/Rec8-like protein N-terminal" evidence="9">
    <location>
        <begin position="11"/>
        <end position="66"/>
    </location>
</feature>
<organism evidence="10 11">
    <name type="scientific">Asparagus officinalis</name>
    <name type="common">Garden asparagus</name>
    <dbReference type="NCBI Taxonomy" id="4686"/>
    <lineage>
        <taxon>Eukaryota</taxon>
        <taxon>Viridiplantae</taxon>
        <taxon>Streptophyta</taxon>
        <taxon>Embryophyta</taxon>
        <taxon>Tracheophyta</taxon>
        <taxon>Spermatophyta</taxon>
        <taxon>Magnoliopsida</taxon>
        <taxon>Liliopsida</taxon>
        <taxon>Asparagales</taxon>
        <taxon>Asparagaceae</taxon>
        <taxon>Asparagoideae</taxon>
        <taxon>Asparagus</taxon>
    </lineage>
</organism>
<evidence type="ECO:0000256" key="6">
    <source>
        <dbReference type="ARBA" id="ARBA00064543"/>
    </source>
</evidence>
<evidence type="ECO:0000256" key="1">
    <source>
        <dbReference type="ARBA" id="ARBA00004123"/>
    </source>
</evidence>
<dbReference type="InterPro" id="IPR006909">
    <property type="entry name" value="Rad21/Rec8_C_eu"/>
</dbReference>
<feature type="compositionally biased region" description="Polar residues" evidence="7">
    <location>
        <begin position="132"/>
        <end position="141"/>
    </location>
</feature>
<name>A0A5P1F235_ASPOF</name>
<dbReference type="PANTHER" id="PTHR12585:SF55">
    <property type="entry name" value="SISTER CHROMATID COHESION 1 PROTEIN 3"/>
    <property type="match status" value="1"/>
</dbReference>
<dbReference type="Pfam" id="PF04824">
    <property type="entry name" value="Rad21_Rec8"/>
    <property type="match status" value="1"/>
</dbReference>
<evidence type="ECO:0000256" key="7">
    <source>
        <dbReference type="SAM" id="MobiDB-lite"/>
    </source>
</evidence>
<keyword evidence="4" id="KW-0159">Chromosome partition</keyword>
<accession>A0A5P1F235</accession>
<keyword evidence="3" id="KW-0498">Mitosis</keyword>
<dbReference type="GO" id="GO:0008278">
    <property type="term" value="C:cohesin complex"/>
    <property type="evidence" value="ECO:0007669"/>
    <property type="project" value="InterPro"/>
</dbReference>
<dbReference type="OMA" id="QQEEPYG"/>
<dbReference type="Pfam" id="PF04825">
    <property type="entry name" value="Rad21_Rec8_N"/>
    <property type="match status" value="1"/>
</dbReference>
<feature type="region of interest" description="Disordered" evidence="7">
    <location>
        <begin position="123"/>
        <end position="163"/>
    </location>
</feature>
<dbReference type="FunFam" id="1.10.10.580:FF:000002">
    <property type="entry name" value="Sister chromatid cohesion 1 protein 4"/>
    <property type="match status" value="1"/>
</dbReference>
<feature type="compositionally biased region" description="Basic and acidic residues" evidence="7">
    <location>
        <begin position="154"/>
        <end position="163"/>
    </location>
</feature>
<dbReference type="InterPro" id="IPR039781">
    <property type="entry name" value="Rad21/Rec8-like"/>
</dbReference>
<dbReference type="GO" id="GO:0003682">
    <property type="term" value="F:chromatin binding"/>
    <property type="evidence" value="ECO:0007669"/>
    <property type="project" value="TreeGrafter"/>
</dbReference>
<gene>
    <name evidence="10" type="ORF">A4U43_C05F34250</name>
</gene>
<evidence type="ECO:0000259" key="8">
    <source>
        <dbReference type="Pfam" id="PF04824"/>
    </source>
</evidence>
<evidence type="ECO:0008006" key="12">
    <source>
        <dbReference type="Google" id="ProtNLM"/>
    </source>
</evidence>
<proteinExistence type="inferred from homology"/>
<feature type="region of interest" description="Disordered" evidence="7">
    <location>
        <begin position="248"/>
        <end position="272"/>
    </location>
</feature>
<dbReference type="GO" id="GO:0005634">
    <property type="term" value="C:nucleus"/>
    <property type="evidence" value="ECO:0007669"/>
    <property type="project" value="UniProtKB-SubCell"/>
</dbReference>
<dbReference type="Gene3D" id="1.10.10.580">
    <property type="entry name" value="Structural maintenance of chromosome 1. Chain E"/>
    <property type="match status" value="1"/>
</dbReference>
<dbReference type="InterPro" id="IPR036390">
    <property type="entry name" value="WH_DNA-bd_sf"/>
</dbReference>
<keyword evidence="3" id="KW-0131">Cell cycle</keyword>
<dbReference type="EMBL" id="CM007385">
    <property type="protein sequence ID" value="ONK70490.1"/>
    <property type="molecule type" value="Genomic_DNA"/>
</dbReference>
<dbReference type="InterPro" id="IPR006910">
    <property type="entry name" value="Rad21_Rec8_N"/>
</dbReference>
<sequence>MSPLMLNVSCMFPEVPIALRLSGHLLYGLVRIYSMKVKYLIQDCNRMVDDIRRVFTSVQVNLPGEADHAPFESLTLPSTFNLDAMELDYYPIDEPDNHRKPHDQITIQDQMLFEEEQYVSIFIDEDKRTDSSPRPNTSNPSAEPMEEDILPPPEGERIDLDTHNDNGVGIGWEMSMYSFLLPFDDNDIGDLDTTAKNVVGTADHAPNTLNEAHFSHESPEIMRDAVHYSERELDGTTNDFAGVNEQSVPSFSKDGNLSPIAEGLSASDEGSVPSAAHNKVTAVASADDLNIPSAVISLGQHLPDVELQPSPPVNQNTRRKRKMKQFFDQSIVLTNAEVKAQLDNTSALVCKRRKLPCSVLDLWRFSRTRQNDRTFHEPLLHGMSDRLREVFERRFPRVSESISLETSSGHMDAPEVEPVLPDMDVEPERLRFANNADEVTDDLVRPASEREEFTPSTAKILGSVSDKGRSIEPEVLPTFEKSASAEPVRPELATPTISVNFDEELHLDDSNIRGFPTLQNSTDIEELTFLEASNASSSCDVTEAGTMSATTRKVAQYLKELSPTDYTPENQSGCLSLNTILERKTRKQCARMFFETLVLKSYGLIDVQQEEAYGDILISRTPALSSAKF</sequence>